<evidence type="ECO:0000256" key="1">
    <source>
        <dbReference type="ARBA" id="ARBA00001947"/>
    </source>
</evidence>
<reference evidence="9" key="1">
    <citation type="journal article" date="2017" name="Nat. Microbiol.">
        <title>Global analysis of biosynthetic gene clusters reveals vast potential of secondary metabolite production in Penicillium species.</title>
        <authorList>
            <person name="Nielsen J.C."/>
            <person name="Grijseels S."/>
            <person name="Prigent S."/>
            <person name="Ji B."/>
            <person name="Dainat J."/>
            <person name="Nielsen K.F."/>
            <person name="Frisvad J.C."/>
            <person name="Workman M."/>
            <person name="Nielsen J."/>
        </authorList>
    </citation>
    <scope>NUCLEOTIDE SEQUENCE [LARGE SCALE GENOMIC DNA]</scope>
    <source>
        <strain evidence="9">IBT 29525</strain>
    </source>
</reference>
<dbReference type="GO" id="GO:0005737">
    <property type="term" value="C:cytoplasm"/>
    <property type="evidence" value="ECO:0007669"/>
    <property type="project" value="TreeGrafter"/>
</dbReference>
<dbReference type="PANTHER" id="PTHR42940">
    <property type="entry name" value="ALCOHOL DEHYDROGENASE 1-RELATED"/>
    <property type="match status" value="1"/>
</dbReference>
<gene>
    <name evidence="8" type="ORF">PENSOL_c007G08008</name>
</gene>
<keyword evidence="6" id="KW-0520">NAD</keyword>
<evidence type="ECO:0000313" key="8">
    <source>
        <dbReference type="EMBL" id="OQD99184.1"/>
    </source>
</evidence>
<evidence type="ECO:0000256" key="3">
    <source>
        <dbReference type="ARBA" id="ARBA00022723"/>
    </source>
</evidence>
<organism evidence="8 9">
    <name type="scientific">Penicillium solitum</name>
    <dbReference type="NCBI Taxonomy" id="60172"/>
    <lineage>
        <taxon>Eukaryota</taxon>
        <taxon>Fungi</taxon>
        <taxon>Dikarya</taxon>
        <taxon>Ascomycota</taxon>
        <taxon>Pezizomycotina</taxon>
        <taxon>Eurotiomycetes</taxon>
        <taxon>Eurotiomycetidae</taxon>
        <taxon>Eurotiales</taxon>
        <taxon>Aspergillaceae</taxon>
        <taxon>Penicillium</taxon>
    </lineage>
</organism>
<evidence type="ECO:0000256" key="6">
    <source>
        <dbReference type="ARBA" id="ARBA00023027"/>
    </source>
</evidence>
<keyword evidence="9" id="KW-1185">Reference proteome</keyword>
<dbReference type="InterPro" id="IPR011032">
    <property type="entry name" value="GroES-like_sf"/>
</dbReference>
<protein>
    <recommendedName>
        <fullName evidence="7">Enoyl reductase (ER) domain-containing protein</fullName>
    </recommendedName>
</protein>
<keyword evidence="4" id="KW-0862">Zinc</keyword>
<proteinExistence type="inferred from homology"/>
<comment type="caution">
    <text evidence="8">The sequence shown here is derived from an EMBL/GenBank/DDBJ whole genome shotgun (WGS) entry which is preliminary data.</text>
</comment>
<dbReference type="STRING" id="60172.A0A1V6RCB8"/>
<dbReference type="SUPFAM" id="SSF51735">
    <property type="entry name" value="NAD(P)-binding Rossmann-fold domains"/>
    <property type="match status" value="1"/>
</dbReference>
<evidence type="ECO:0000313" key="9">
    <source>
        <dbReference type="Proteomes" id="UP000191612"/>
    </source>
</evidence>
<dbReference type="Proteomes" id="UP000191612">
    <property type="component" value="Unassembled WGS sequence"/>
</dbReference>
<dbReference type="InterPro" id="IPR020843">
    <property type="entry name" value="ER"/>
</dbReference>
<dbReference type="Pfam" id="PF00107">
    <property type="entry name" value="ADH_zinc_N"/>
    <property type="match status" value="1"/>
</dbReference>
<evidence type="ECO:0000256" key="5">
    <source>
        <dbReference type="ARBA" id="ARBA00023002"/>
    </source>
</evidence>
<dbReference type="InterPro" id="IPR036291">
    <property type="entry name" value="NAD(P)-bd_dom_sf"/>
</dbReference>
<dbReference type="InterPro" id="IPR013149">
    <property type="entry name" value="ADH-like_C"/>
</dbReference>
<accession>A0A1V6RCB8</accession>
<evidence type="ECO:0000256" key="2">
    <source>
        <dbReference type="ARBA" id="ARBA00008072"/>
    </source>
</evidence>
<dbReference type="SUPFAM" id="SSF50129">
    <property type="entry name" value="GroES-like"/>
    <property type="match status" value="1"/>
</dbReference>
<dbReference type="InterPro" id="IPR013154">
    <property type="entry name" value="ADH-like_N"/>
</dbReference>
<keyword evidence="5" id="KW-0560">Oxidoreductase</keyword>
<name>A0A1V6RCB8_9EURO</name>
<dbReference type="Pfam" id="PF08240">
    <property type="entry name" value="ADH_N"/>
    <property type="match status" value="1"/>
</dbReference>
<comment type="cofactor">
    <cofactor evidence="1">
        <name>Zn(2+)</name>
        <dbReference type="ChEBI" id="CHEBI:29105"/>
    </cofactor>
</comment>
<dbReference type="GO" id="GO:0046872">
    <property type="term" value="F:metal ion binding"/>
    <property type="evidence" value="ECO:0007669"/>
    <property type="project" value="UniProtKB-KW"/>
</dbReference>
<dbReference type="Gene3D" id="3.90.180.10">
    <property type="entry name" value="Medium-chain alcohol dehydrogenases, catalytic domain"/>
    <property type="match status" value="1"/>
</dbReference>
<dbReference type="EMBL" id="MDYO01000007">
    <property type="protein sequence ID" value="OQD99184.1"/>
    <property type="molecule type" value="Genomic_DNA"/>
</dbReference>
<sequence length="457" mass="48990">MASSIPSTYKQAAFKEQGGTLTIEEVTLNLPKRDEILVKVEACGVCHSDHFAQTNLMGGGFPLVPGHEIIGRVAAVGEGETVWKEGDRIGGAWHGGHDGTCGPCKKGFFQMCDNGQVNGISRNGGYAEYCLIRREAAVHIPDHVNAAKYAPMLCAGVTVFNSMRKMNIPPGEVVAIQGLGGLGHLALQYANKFGYRVVALSRDSTKEEFARKLGAHEYIDTSKEDPVAVLQKLGGASLIVSTAPVPEIINPLIQGLGVMGKLLILSIVGGIEVHTGMLVGKGKSIWSWPSGHATDSEEAIAFADLHGIDCLVKEFPLEQCNEAFEAMMEGSVRFRAVITMYGNDSSFGVNHRLGVICQAHRAGTGDMEDDIKALPGMIQNFRIPSDLRAREVFRTNENVLIVMLKKSRVRLKVAATSSISTESVSQLGLITNGTPALGDEVVTFPERSVESETASDA</sequence>
<feature type="domain" description="Enoyl reductase (ER)" evidence="7">
    <location>
        <begin position="18"/>
        <end position="338"/>
    </location>
</feature>
<dbReference type="FunFam" id="3.40.50.720:FF:000039">
    <property type="entry name" value="Alcohol dehydrogenase AdhP"/>
    <property type="match status" value="1"/>
</dbReference>
<evidence type="ECO:0000256" key="4">
    <source>
        <dbReference type="ARBA" id="ARBA00022833"/>
    </source>
</evidence>
<dbReference type="Gene3D" id="3.40.50.720">
    <property type="entry name" value="NAD(P)-binding Rossmann-like Domain"/>
    <property type="match status" value="1"/>
</dbReference>
<dbReference type="PANTHER" id="PTHR42940:SF7">
    <property type="entry name" value="ALCOHOL DEHYDROGENASE-LIKE N-TERMINAL DOMAIN-CONTAINING PROTEIN"/>
    <property type="match status" value="1"/>
</dbReference>
<keyword evidence="3" id="KW-0479">Metal-binding</keyword>
<evidence type="ECO:0000259" key="7">
    <source>
        <dbReference type="SMART" id="SM00829"/>
    </source>
</evidence>
<dbReference type="SMART" id="SM00829">
    <property type="entry name" value="PKS_ER"/>
    <property type="match status" value="1"/>
</dbReference>
<comment type="similarity">
    <text evidence="2">Belongs to the zinc-containing alcohol dehydrogenase family.</text>
</comment>
<dbReference type="AlphaFoldDB" id="A0A1V6RCB8"/>
<dbReference type="GO" id="GO:0004022">
    <property type="term" value="F:alcohol dehydrogenase (NAD+) activity"/>
    <property type="evidence" value="ECO:0007669"/>
    <property type="project" value="TreeGrafter"/>
</dbReference>